<dbReference type="Proteomes" id="UP001443914">
    <property type="component" value="Unassembled WGS sequence"/>
</dbReference>
<protein>
    <submittedName>
        <fullName evidence="2">Uncharacterized protein</fullName>
    </submittedName>
</protein>
<dbReference type="AlphaFoldDB" id="A0AAW1MN92"/>
<feature type="compositionally biased region" description="Polar residues" evidence="1">
    <location>
        <begin position="456"/>
        <end position="467"/>
    </location>
</feature>
<gene>
    <name evidence="2" type="ORF">RND81_02G072100</name>
</gene>
<evidence type="ECO:0000256" key="1">
    <source>
        <dbReference type="SAM" id="MobiDB-lite"/>
    </source>
</evidence>
<comment type="caution">
    <text evidence="2">The sequence shown here is derived from an EMBL/GenBank/DDBJ whole genome shotgun (WGS) entry which is preliminary data.</text>
</comment>
<dbReference type="PANTHER" id="PTHR34194:SF2">
    <property type="entry name" value="F14J8.16 PROTEIN"/>
    <property type="match status" value="1"/>
</dbReference>
<dbReference type="EMBL" id="JBDFQZ010000002">
    <property type="protein sequence ID" value="KAK9748660.1"/>
    <property type="molecule type" value="Genomic_DNA"/>
</dbReference>
<feature type="region of interest" description="Disordered" evidence="1">
    <location>
        <begin position="455"/>
        <end position="480"/>
    </location>
</feature>
<organism evidence="2 3">
    <name type="scientific">Saponaria officinalis</name>
    <name type="common">Common soapwort</name>
    <name type="synonym">Lychnis saponaria</name>
    <dbReference type="NCBI Taxonomy" id="3572"/>
    <lineage>
        <taxon>Eukaryota</taxon>
        <taxon>Viridiplantae</taxon>
        <taxon>Streptophyta</taxon>
        <taxon>Embryophyta</taxon>
        <taxon>Tracheophyta</taxon>
        <taxon>Spermatophyta</taxon>
        <taxon>Magnoliopsida</taxon>
        <taxon>eudicotyledons</taxon>
        <taxon>Gunneridae</taxon>
        <taxon>Pentapetalae</taxon>
        <taxon>Caryophyllales</taxon>
        <taxon>Caryophyllaceae</taxon>
        <taxon>Caryophylleae</taxon>
        <taxon>Saponaria</taxon>
    </lineage>
</organism>
<name>A0AAW1MN92_SAPOF</name>
<dbReference type="PANTHER" id="PTHR34194">
    <property type="entry name" value="F14J8.16 PROTEIN"/>
    <property type="match status" value="1"/>
</dbReference>
<accession>A0AAW1MN92</accession>
<evidence type="ECO:0000313" key="3">
    <source>
        <dbReference type="Proteomes" id="UP001443914"/>
    </source>
</evidence>
<evidence type="ECO:0000313" key="2">
    <source>
        <dbReference type="EMBL" id="KAK9748660.1"/>
    </source>
</evidence>
<proteinExistence type="predicted"/>
<sequence length="604" mass="68883">MFGRRTKAIYEDADYVADMNRCRVTMNGGDDDDAHLDSELSNSRKRRVRGFSSWKEIKQNCAGYDEVYGSFLLDLKEFAEVEVVEEDVDDPEYLMVLTNLKEHRNSYVLDKSIKHGVFSPIKYEVEDVHCNRVINRKSSRFVCDENVRKERNFVNRTQRPRTRGDSMKRKKSRPWSDFDVEEVRTSDSSEDTLSDLNISGLFDRRAKPAREKRTVGEVVKRRKLMSRTRNYVQEKRNLNVDDCPNLGAESSASGKMKKKQVRFDYSQEEPKTTKKNPIPPSSNYCREEKFQGVVDNSRLNPKTSSSQKNVIDEVYKLFMDNFKVHGDTCVYENGDKLVFFGFRSDRLPSDLRPAIEADSSKRPNTVAVGSSDRLSSDWPLSIAADSSKQPITAATPSKDHLPKNKCLAIKAGSRKQAITVAPVSSKQARRETVFGISSKAPSRKKKLPPLPLTVRVPTQNQSTQPSTPFVPAPKLTMTPSDKQLDKSLKVRVPPNMRKKLLEILSRPYSKQEHDQLWKEVNFRSAVLNHRDSRSGGSDRHGDMGRSLLDWNPDLKSEIDKVESDSLKVLNLLRMLSFYIQKLPCGNICKPWMDDSLKTILPGSS</sequence>
<feature type="region of interest" description="Disordered" evidence="1">
    <location>
        <begin position="154"/>
        <end position="176"/>
    </location>
</feature>
<reference evidence="2" key="1">
    <citation type="submission" date="2024-03" db="EMBL/GenBank/DDBJ databases">
        <title>WGS assembly of Saponaria officinalis var. Norfolk2.</title>
        <authorList>
            <person name="Jenkins J."/>
            <person name="Shu S."/>
            <person name="Grimwood J."/>
            <person name="Barry K."/>
            <person name="Goodstein D."/>
            <person name="Schmutz J."/>
            <person name="Leebens-Mack J."/>
            <person name="Osbourn A."/>
        </authorList>
    </citation>
    <scope>NUCLEOTIDE SEQUENCE [LARGE SCALE GENOMIC DNA]</scope>
    <source>
        <strain evidence="2">JIC</strain>
    </source>
</reference>
<keyword evidence="3" id="KW-1185">Reference proteome</keyword>
<feature type="region of interest" description="Disordered" evidence="1">
    <location>
        <begin position="242"/>
        <end position="284"/>
    </location>
</feature>